<gene>
    <name evidence="2" type="ORF">K7X08_008602</name>
</gene>
<reference evidence="3" key="1">
    <citation type="journal article" date="2023" name="Proc. Natl. Acad. Sci. U.S.A.">
        <title>Genomic and structural basis for evolution of tropane alkaloid biosynthesis.</title>
        <authorList>
            <person name="Wanga Y.-J."/>
            <person name="Taina T."/>
            <person name="Yua J.-Y."/>
            <person name="Lia J."/>
            <person name="Xua B."/>
            <person name="Chenc J."/>
            <person name="D'Auriad J.C."/>
            <person name="Huanga J.-P."/>
            <person name="Huanga S.-X."/>
        </authorList>
    </citation>
    <scope>NUCLEOTIDE SEQUENCE [LARGE SCALE GENOMIC DNA]</scope>
    <source>
        <strain evidence="3">cv. KIB-2019</strain>
    </source>
</reference>
<keyword evidence="3" id="KW-1185">Reference proteome</keyword>
<evidence type="ECO:0000313" key="2">
    <source>
        <dbReference type="EMBL" id="KAJ8566026.1"/>
    </source>
</evidence>
<comment type="caution">
    <text evidence="2">The sequence shown here is derived from an EMBL/GenBank/DDBJ whole genome shotgun (WGS) entry which is preliminary data.</text>
</comment>
<feature type="region of interest" description="Disordered" evidence="1">
    <location>
        <begin position="1"/>
        <end position="30"/>
    </location>
</feature>
<dbReference type="AlphaFoldDB" id="A0A9Q1MUU0"/>
<proteinExistence type="predicted"/>
<sequence>MNVDEQHGIGEDFTTSKSMEKEMSNEKMHAPCSSHKYAIKKDEDNSVVVEVVGDEASKVDLSTTMAIVINSPNNAPITLLKKNFHVRSLHDLLSYNIPAEEGTKLIDDPQEPILVEVDESGGSR</sequence>
<evidence type="ECO:0000256" key="1">
    <source>
        <dbReference type="SAM" id="MobiDB-lite"/>
    </source>
</evidence>
<feature type="compositionally biased region" description="Basic and acidic residues" evidence="1">
    <location>
        <begin position="18"/>
        <end position="29"/>
    </location>
</feature>
<organism evidence="2 3">
    <name type="scientific">Anisodus acutangulus</name>
    <dbReference type="NCBI Taxonomy" id="402998"/>
    <lineage>
        <taxon>Eukaryota</taxon>
        <taxon>Viridiplantae</taxon>
        <taxon>Streptophyta</taxon>
        <taxon>Embryophyta</taxon>
        <taxon>Tracheophyta</taxon>
        <taxon>Spermatophyta</taxon>
        <taxon>Magnoliopsida</taxon>
        <taxon>eudicotyledons</taxon>
        <taxon>Gunneridae</taxon>
        <taxon>Pentapetalae</taxon>
        <taxon>asterids</taxon>
        <taxon>lamiids</taxon>
        <taxon>Solanales</taxon>
        <taxon>Solanaceae</taxon>
        <taxon>Solanoideae</taxon>
        <taxon>Hyoscyameae</taxon>
        <taxon>Anisodus</taxon>
    </lineage>
</organism>
<dbReference type="EMBL" id="JAJAGQ010000004">
    <property type="protein sequence ID" value="KAJ8566026.1"/>
    <property type="molecule type" value="Genomic_DNA"/>
</dbReference>
<protein>
    <submittedName>
        <fullName evidence="2">Uncharacterized protein</fullName>
    </submittedName>
</protein>
<accession>A0A9Q1MUU0</accession>
<feature type="compositionally biased region" description="Basic and acidic residues" evidence="1">
    <location>
        <begin position="1"/>
        <end position="10"/>
    </location>
</feature>
<name>A0A9Q1MUU0_9SOLA</name>
<dbReference type="Proteomes" id="UP001152561">
    <property type="component" value="Unassembled WGS sequence"/>
</dbReference>
<evidence type="ECO:0000313" key="3">
    <source>
        <dbReference type="Proteomes" id="UP001152561"/>
    </source>
</evidence>